<organism evidence="1 2">
    <name type="scientific">Rangifer tarandus platyrhynchus</name>
    <name type="common">Svalbard reindeer</name>
    <dbReference type="NCBI Taxonomy" id="3082113"/>
    <lineage>
        <taxon>Eukaryota</taxon>
        <taxon>Metazoa</taxon>
        <taxon>Chordata</taxon>
        <taxon>Craniata</taxon>
        <taxon>Vertebrata</taxon>
        <taxon>Euteleostomi</taxon>
        <taxon>Mammalia</taxon>
        <taxon>Eutheria</taxon>
        <taxon>Laurasiatheria</taxon>
        <taxon>Artiodactyla</taxon>
        <taxon>Ruminantia</taxon>
        <taxon>Pecora</taxon>
        <taxon>Cervidae</taxon>
        <taxon>Odocoileinae</taxon>
        <taxon>Rangifer</taxon>
    </lineage>
</organism>
<gene>
    <name evidence="1" type="ORF">MRATA1EN22A_LOCUS21145</name>
</gene>
<evidence type="ECO:0000313" key="2">
    <source>
        <dbReference type="Proteomes" id="UP001162501"/>
    </source>
</evidence>
<proteinExistence type="predicted"/>
<name>A0AC59ZPP9_RANTA</name>
<accession>A0AC59ZPP9</accession>
<dbReference type="Proteomes" id="UP001162501">
    <property type="component" value="Chromosome 32"/>
</dbReference>
<reference evidence="1" key="2">
    <citation type="submission" date="2025-03" db="EMBL/GenBank/DDBJ databases">
        <authorList>
            <consortium name="ELIXIR-Norway"/>
            <consortium name="Elixir Norway"/>
        </authorList>
    </citation>
    <scope>NUCLEOTIDE SEQUENCE</scope>
</reference>
<dbReference type="EMBL" id="OX596116">
    <property type="protein sequence ID" value="CAN0482518.1"/>
    <property type="molecule type" value="Genomic_DNA"/>
</dbReference>
<reference evidence="1" key="1">
    <citation type="submission" date="2023-05" db="EMBL/GenBank/DDBJ databases">
        <authorList>
            <consortium name="ELIXIR-Norway"/>
        </authorList>
    </citation>
    <scope>NUCLEOTIDE SEQUENCE</scope>
</reference>
<protein>
    <submittedName>
        <fullName evidence="1">Uncharacterized protein</fullName>
    </submittedName>
</protein>
<sequence length="140" mass="14700">MAPAGMLVFYGKKGPSAGGQGGDGGRVVLPRLSPPVASSGNSWELPLQTSLLGTLGPQEPHRGWRSWGGAVTAKLLPHHPATMHPHEGKAKAPCPNCKGGALFSPEAGSTWPPHRERRDSTESGRRAEGTVPREPQSRCA</sequence>
<evidence type="ECO:0000313" key="1">
    <source>
        <dbReference type="EMBL" id="CAN0482518.1"/>
    </source>
</evidence>